<dbReference type="Proteomes" id="UP000249915">
    <property type="component" value="Unassembled WGS sequence"/>
</dbReference>
<dbReference type="RefSeq" id="WP_112282804.1">
    <property type="nucleotide sequence ID" value="NZ_MASW01000005.1"/>
</dbReference>
<organism evidence="1 2">
    <name type="scientific">Prauserella muralis</name>
    <dbReference type="NCBI Taxonomy" id="588067"/>
    <lineage>
        <taxon>Bacteria</taxon>
        <taxon>Bacillati</taxon>
        <taxon>Actinomycetota</taxon>
        <taxon>Actinomycetes</taxon>
        <taxon>Pseudonocardiales</taxon>
        <taxon>Pseudonocardiaceae</taxon>
        <taxon>Prauserella</taxon>
    </lineage>
</organism>
<name>A0A2V4ANM3_9PSEU</name>
<keyword evidence="2" id="KW-1185">Reference proteome</keyword>
<dbReference type="AlphaFoldDB" id="A0A2V4ANM3"/>
<reference evidence="1 2" key="1">
    <citation type="submission" date="2016-07" db="EMBL/GenBank/DDBJ databases">
        <title>Draft genome sequence of Prauserella muralis DSM 45305, isolated from a mould-covered wall in an indoor environment.</title>
        <authorList>
            <person name="Ruckert C."/>
            <person name="Albersmeier A."/>
            <person name="Jiang C.-L."/>
            <person name="Jiang Y."/>
            <person name="Kalinowski J."/>
            <person name="Schneider O."/>
            <person name="Winkler A."/>
            <person name="Zotchev S.B."/>
        </authorList>
    </citation>
    <scope>NUCLEOTIDE SEQUENCE [LARGE SCALE GENOMIC DNA]</scope>
    <source>
        <strain evidence="1 2">DSM 45305</strain>
    </source>
</reference>
<protein>
    <submittedName>
        <fullName evidence="1">Uncharacterized protein</fullName>
    </submittedName>
</protein>
<accession>A0A2V4ANM3</accession>
<dbReference type="Pfam" id="PF14325">
    <property type="entry name" value="DUF4383"/>
    <property type="match status" value="1"/>
</dbReference>
<sequence length="155" mass="16106">MPDQRGEAHVRRPVRLAALTVGAAFLVVGVLGFLPGVTTDYGELEFAGPDSGAQLFGLFTVSVLHNIVHLGFGVLGVAAAAAPALARAYLIWGGGLYLLLAVYGAGIDRSSQFNVVPVDAADNWLHAGLGLGMIALGVLTTAAERARETAAQRRR</sequence>
<evidence type="ECO:0000313" key="1">
    <source>
        <dbReference type="EMBL" id="PXY22202.1"/>
    </source>
</evidence>
<gene>
    <name evidence="1" type="ORF">BAY60_20140</name>
</gene>
<comment type="caution">
    <text evidence="1">The sequence shown here is derived from an EMBL/GenBank/DDBJ whole genome shotgun (WGS) entry which is preliminary data.</text>
</comment>
<proteinExistence type="predicted"/>
<dbReference type="OrthoDB" id="572373at2"/>
<dbReference type="EMBL" id="MASW01000005">
    <property type="protein sequence ID" value="PXY22202.1"/>
    <property type="molecule type" value="Genomic_DNA"/>
</dbReference>
<evidence type="ECO:0000313" key="2">
    <source>
        <dbReference type="Proteomes" id="UP000249915"/>
    </source>
</evidence>